<dbReference type="InterPro" id="IPR001845">
    <property type="entry name" value="HTH_ArsR_DNA-bd_dom"/>
</dbReference>
<protein>
    <submittedName>
        <fullName evidence="5">Metalloregulator ArsR/SmtB family transcription factor</fullName>
    </submittedName>
</protein>
<keyword evidence="3" id="KW-0804">Transcription</keyword>
<dbReference type="InterPro" id="IPR036390">
    <property type="entry name" value="WH_DNA-bd_sf"/>
</dbReference>
<dbReference type="EMBL" id="CP088295">
    <property type="protein sequence ID" value="UUY01840.1"/>
    <property type="molecule type" value="Genomic_DNA"/>
</dbReference>
<accession>A0ABY5PBF5</accession>
<evidence type="ECO:0000259" key="4">
    <source>
        <dbReference type="PROSITE" id="PS50987"/>
    </source>
</evidence>
<evidence type="ECO:0000256" key="3">
    <source>
        <dbReference type="ARBA" id="ARBA00023163"/>
    </source>
</evidence>
<keyword evidence="2" id="KW-0238">DNA-binding</keyword>
<keyword evidence="1" id="KW-0805">Transcription regulation</keyword>
<dbReference type="InterPro" id="IPR036388">
    <property type="entry name" value="WH-like_DNA-bd_sf"/>
</dbReference>
<dbReference type="SUPFAM" id="SSF46785">
    <property type="entry name" value="Winged helix' DNA-binding domain"/>
    <property type="match status" value="1"/>
</dbReference>
<reference evidence="6" key="1">
    <citation type="submission" date="2021-11" db="EMBL/GenBank/DDBJ databases">
        <title>Cultivation dependent microbiological survey of springs from the worlds oldest radium mine currently devoted to the extraction of radon-saturated water.</title>
        <authorList>
            <person name="Kapinusova G."/>
            <person name="Smrhova T."/>
            <person name="Strejcek M."/>
            <person name="Suman J."/>
            <person name="Jani K."/>
            <person name="Pajer P."/>
            <person name="Uhlik O."/>
        </authorList>
    </citation>
    <scope>NUCLEOTIDE SEQUENCE [LARGE SCALE GENOMIC DNA]</scope>
    <source>
        <strain evidence="6">J379</strain>
    </source>
</reference>
<dbReference type="PANTHER" id="PTHR43132:SF2">
    <property type="entry name" value="ARSENICAL RESISTANCE OPERON REPRESSOR ARSR-RELATED"/>
    <property type="match status" value="1"/>
</dbReference>
<evidence type="ECO:0000256" key="2">
    <source>
        <dbReference type="ARBA" id="ARBA00023125"/>
    </source>
</evidence>
<dbReference type="PRINTS" id="PR00778">
    <property type="entry name" value="HTHARSR"/>
</dbReference>
<dbReference type="InterPro" id="IPR011991">
    <property type="entry name" value="ArsR-like_HTH"/>
</dbReference>
<evidence type="ECO:0000313" key="5">
    <source>
        <dbReference type="EMBL" id="UUY01840.1"/>
    </source>
</evidence>
<organism evidence="5 6">
    <name type="scientific">Svornostia abyssi</name>
    <dbReference type="NCBI Taxonomy" id="2898438"/>
    <lineage>
        <taxon>Bacteria</taxon>
        <taxon>Bacillati</taxon>
        <taxon>Actinomycetota</taxon>
        <taxon>Thermoleophilia</taxon>
        <taxon>Solirubrobacterales</taxon>
        <taxon>Baekduiaceae</taxon>
        <taxon>Svornostia</taxon>
    </lineage>
</organism>
<dbReference type="PANTHER" id="PTHR43132">
    <property type="entry name" value="ARSENICAL RESISTANCE OPERON REPRESSOR ARSR-RELATED"/>
    <property type="match status" value="1"/>
</dbReference>
<dbReference type="CDD" id="cd00090">
    <property type="entry name" value="HTH_ARSR"/>
    <property type="match status" value="1"/>
</dbReference>
<dbReference type="SMART" id="SM00418">
    <property type="entry name" value="HTH_ARSR"/>
    <property type="match status" value="1"/>
</dbReference>
<evidence type="ECO:0000256" key="1">
    <source>
        <dbReference type="ARBA" id="ARBA00023015"/>
    </source>
</evidence>
<name>A0ABY5PBF5_9ACTN</name>
<dbReference type="NCBIfam" id="NF033788">
    <property type="entry name" value="HTH_metalloreg"/>
    <property type="match status" value="1"/>
</dbReference>
<sequence length="97" mass="11103">MAPRDPFHAIADPTRRAILDQLRDGELSAGDLGAHVRISQPSLSQHLKVLREAGLVAARRDGRRRLYRLEPSALRIVREWIVEYEGYWDDRFADLPG</sequence>
<dbReference type="InterPro" id="IPR051011">
    <property type="entry name" value="Metal_resp_trans_reg"/>
</dbReference>
<dbReference type="PROSITE" id="PS50987">
    <property type="entry name" value="HTH_ARSR_2"/>
    <property type="match status" value="1"/>
</dbReference>
<dbReference type="Proteomes" id="UP001058860">
    <property type="component" value="Chromosome"/>
</dbReference>
<dbReference type="Gene3D" id="1.10.10.10">
    <property type="entry name" value="Winged helix-like DNA-binding domain superfamily/Winged helix DNA-binding domain"/>
    <property type="match status" value="1"/>
</dbReference>
<evidence type="ECO:0000313" key="6">
    <source>
        <dbReference type="Proteomes" id="UP001058860"/>
    </source>
</evidence>
<dbReference type="RefSeq" id="WP_353862385.1">
    <property type="nucleotide sequence ID" value="NZ_CP088295.1"/>
</dbReference>
<keyword evidence="6" id="KW-1185">Reference proteome</keyword>
<dbReference type="Pfam" id="PF01022">
    <property type="entry name" value="HTH_5"/>
    <property type="match status" value="1"/>
</dbReference>
<proteinExistence type="predicted"/>
<feature type="domain" description="HTH arsR-type" evidence="4">
    <location>
        <begin position="1"/>
        <end position="89"/>
    </location>
</feature>
<gene>
    <name evidence="5" type="ORF">LRS13_14020</name>
</gene>